<gene>
    <name evidence="1" type="ORF">METZ01_LOCUS477492</name>
</gene>
<reference evidence="1" key="1">
    <citation type="submission" date="2018-05" db="EMBL/GenBank/DDBJ databases">
        <authorList>
            <person name="Lanie J.A."/>
            <person name="Ng W.-L."/>
            <person name="Kazmierczak K.M."/>
            <person name="Andrzejewski T.M."/>
            <person name="Davidsen T.M."/>
            <person name="Wayne K.J."/>
            <person name="Tettelin H."/>
            <person name="Glass J.I."/>
            <person name="Rusch D."/>
            <person name="Podicherti R."/>
            <person name="Tsui H.-C.T."/>
            <person name="Winkler M.E."/>
        </authorList>
    </citation>
    <scope>NUCLEOTIDE SEQUENCE</scope>
</reference>
<accession>A0A383BZ13</accession>
<protein>
    <recommendedName>
        <fullName evidence="2">Cytochrome C Planctomycete-type domain-containing protein</fullName>
    </recommendedName>
</protein>
<dbReference type="AlphaFoldDB" id="A0A383BZ13"/>
<proteinExistence type="predicted"/>
<evidence type="ECO:0008006" key="2">
    <source>
        <dbReference type="Google" id="ProtNLM"/>
    </source>
</evidence>
<dbReference type="EMBL" id="UINC01204080">
    <property type="protein sequence ID" value="SVE24638.1"/>
    <property type="molecule type" value="Genomic_DNA"/>
</dbReference>
<name>A0A383BZ13_9ZZZZ</name>
<sequence length="52" mass="5886">MHKKISIIILLSFLFSVDYQTQIQPIFNNNCGGCHLANSQGDLILSNYNNLM</sequence>
<feature type="non-terminal residue" evidence="1">
    <location>
        <position position="52"/>
    </location>
</feature>
<organism evidence="1">
    <name type="scientific">marine metagenome</name>
    <dbReference type="NCBI Taxonomy" id="408172"/>
    <lineage>
        <taxon>unclassified sequences</taxon>
        <taxon>metagenomes</taxon>
        <taxon>ecological metagenomes</taxon>
    </lineage>
</organism>
<evidence type="ECO:0000313" key="1">
    <source>
        <dbReference type="EMBL" id="SVE24638.1"/>
    </source>
</evidence>